<organism evidence="1 2">
    <name type="scientific">Austropuccinia psidii MF-1</name>
    <dbReference type="NCBI Taxonomy" id="1389203"/>
    <lineage>
        <taxon>Eukaryota</taxon>
        <taxon>Fungi</taxon>
        <taxon>Dikarya</taxon>
        <taxon>Basidiomycota</taxon>
        <taxon>Pucciniomycotina</taxon>
        <taxon>Pucciniomycetes</taxon>
        <taxon>Pucciniales</taxon>
        <taxon>Sphaerophragmiaceae</taxon>
        <taxon>Austropuccinia</taxon>
    </lineage>
</organism>
<evidence type="ECO:0000313" key="1">
    <source>
        <dbReference type="EMBL" id="MBW0533103.1"/>
    </source>
</evidence>
<reference evidence="1" key="1">
    <citation type="submission" date="2021-03" db="EMBL/GenBank/DDBJ databases">
        <title>Draft genome sequence of rust myrtle Austropuccinia psidii MF-1, a brazilian biotype.</title>
        <authorList>
            <person name="Quecine M.C."/>
            <person name="Pachon D.M.R."/>
            <person name="Bonatelli M.L."/>
            <person name="Correr F.H."/>
            <person name="Franceschini L.M."/>
            <person name="Leite T.F."/>
            <person name="Margarido G.R.A."/>
            <person name="Almeida C.A."/>
            <person name="Ferrarezi J.A."/>
            <person name="Labate C.A."/>
        </authorList>
    </citation>
    <scope>NUCLEOTIDE SEQUENCE</scope>
    <source>
        <strain evidence="1">MF-1</strain>
    </source>
</reference>
<proteinExistence type="predicted"/>
<protein>
    <submittedName>
        <fullName evidence="1">Uncharacterized protein</fullName>
    </submittedName>
</protein>
<name>A0A9Q3F3R0_9BASI</name>
<gene>
    <name evidence="1" type="ORF">O181_072818</name>
</gene>
<keyword evidence="2" id="KW-1185">Reference proteome</keyword>
<accession>A0A9Q3F3R0</accession>
<dbReference type="AlphaFoldDB" id="A0A9Q3F3R0"/>
<sequence>MILTLLPGPQDDTTIPPSQLLTLLPPGHLQSLCSCSTLKICLQHRPQPSLCLRTPATHHPHTSILHPYCTVACWCTQSMQSRKYAEWPSLPTGPKGKSVSIFTVLWLGFKSL</sequence>
<dbReference type="Proteomes" id="UP000765509">
    <property type="component" value="Unassembled WGS sequence"/>
</dbReference>
<dbReference type="EMBL" id="AVOT02038262">
    <property type="protein sequence ID" value="MBW0533103.1"/>
    <property type="molecule type" value="Genomic_DNA"/>
</dbReference>
<evidence type="ECO:0000313" key="2">
    <source>
        <dbReference type="Proteomes" id="UP000765509"/>
    </source>
</evidence>
<comment type="caution">
    <text evidence="1">The sequence shown here is derived from an EMBL/GenBank/DDBJ whole genome shotgun (WGS) entry which is preliminary data.</text>
</comment>